<sequence>MPNPSVFSAEEREFLSDLVNDFVTTQAGATTADFLVNTYRDFVARWPNAAPTLSEILVHSNGKFTDMPSDGPDKIKVLAEAQTKAEDAVAAKMSNRIKFWFYNRTRGAGPSTRAKTPMSLKESKPLQDWQVYQQLYYKPDKEKQTKMMVDYNDWATTASTAQKKKKTYFVWLNEQMKKELATDKDIQEEVAEFMKGKKSTPKSLSEVNKARHQSIHQLPATLDVVLSKLVGETGWCATVMMGGPTPKLGGMPSTLMQGDGPDEKIDFFDWVDRDWLKMFNSKYAEYLAEMFPEQERQSYCLSEQHASSPASNNGTSGSSSTRDNTPQMSDTESSSRNCKCKRISRSEEDDDDEAEGDMDYEAFDKTADKIAEDSPPETPTRPVVKHGRLIEALGIPEAVQNLQKDKPQKEKTPPKPTAFNGESVPRRSPCRSSADDIEVDVPTGGPESASTASTGLPLPPEVLETYRLPPWISPELVEVMKLAIPGKLWEAIICLWLELECCAEVTNGSLPTAHRPEQVAFWIKAKHLPLKIPKGVTASGMASTWRHGANGFLYVILCLTWWGQAAYTNAEAAELDVAIIDVHWVVTQIALATKKAERAAAKAAAPPQPTATPPRPSKRRHI</sequence>
<keyword evidence="2" id="KW-1185">Reference proteome</keyword>
<evidence type="ECO:0000313" key="1">
    <source>
        <dbReference type="EMBL" id="KAG9219940.1"/>
    </source>
</evidence>
<organism evidence="1 2">
    <name type="scientific">Pleurotus cornucopiae</name>
    <name type="common">Cornucopia mushroom</name>
    <dbReference type="NCBI Taxonomy" id="5321"/>
    <lineage>
        <taxon>Eukaryota</taxon>
        <taxon>Fungi</taxon>
        <taxon>Dikarya</taxon>
        <taxon>Basidiomycota</taxon>
        <taxon>Agaricomycotina</taxon>
        <taxon>Agaricomycetes</taxon>
        <taxon>Agaricomycetidae</taxon>
        <taxon>Agaricales</taxon>
        <taxon>Pleurotineae</taxon>
        <taxon>Pleurotaceae</taxon>
        <taxon>Pleurotus</taxon>
    </lineage>
</organism>
<evidence type="ECO:0000313" key="2">
    <source>
        <dbReference type="Proteomes" id="UP000824881"/>
    </source>
</evidence>
<proteinExistence type="predicted"/>
<name>A0ACB7IPR2_PLECO</name>
<dbReference type="Proteomes" id="UP000824881">
    <property type="component" value="Unassembled WGS sequence"/>
</dbReference>
<comment type="caution">
    <text evidence="1">The sequence shown here is derived from an EMBL/GenBank/DDBJ whole genome shotgun (WGS) entry which is preliminary data.</text>
</comment>
<protein>
    <submittedName>
        <fullName evidence="1">Uncharacterized protein</fullName>
    </submittedName>
</protein>
<reference evidence="1 2" key="1">
    <citation type="journal article" date="2021" name="Appl. Environ. Microbiol.">
        <title>Genetic linkage and physical mapping for an oyster mushroom Pleurotus cornucopiae and QTL analysis for the trait cap color.</title>
        <authorList>
            <person name="Zhang Y."/>
            <person name="Gao W."/>
            <person name="Sonnenberg A."/>
            <person name="Chen Q."/>
            <person name="Zhang J."/>
            <person name="Huang C."/>
        </authorList>
    </citation>
    <scope>NUCLEOTIDE SEQUENCE [LARGE SCALE GENOMIC DNA]</scope>
    <source>
        <strain evidence="1">CCMSSC00406</strain>
    </source>
</reference>
<accession>A0ACB7IPR2</accession>
<dbReference type="EMBL" id="WQMT02000008">
    <property type="protein sequence ID" value="KAG9219940.1"/>
    <property type="molecule type" value="Genomic_DNA"/>
</dbReference>
<gene>
    <name evidence="1" type="ORF">CCMSSC00406_0006853</name>
</gene>